<feature type="domain" description="SLH" evidence="1">
    <location>
        <begin position="1254"/>
        <end position="1316"/>
    </location>
</feature>
<accession>A0A644WYT8</accession>
<organism evidence="2">
    <name type="scientific">bioreactor metagenome</name>
    <dbReference type="NCBI Taxonomy" id="1076179"/>
    <lineage>
        <taxon>unclassified sequences</taxon>
        <taxon>metagenomes</taxon>
        <taxon>ecological metagenomes</taxon>
    </lineage>
</organism>
<proteinExistence type="predicted"/>
<dbReference type="InterPro" id="IPR051465">
    <property type="entry name" value="Cell_Envelope_Struct_Comp"/>
</dbReference>
<feature type="domain" description="SLH" evidence="1">
    <location>
        <begin position="1195"/>
        <end position="1253"/>
    </location>
</feature>
<reference evidence="2" key="1">
    <citation type="submission" date="2019-08" db="EMBL/GenBank/DDBJ databases">
        <authorList>
            <person name="Kucharzyk K."/>
            <person name="Murdoch R.W."/>
            <person name="Higgins S."/>
            <person name="Loffler F."/>
        </authorList>
    </citation>
    <scope>NUCLEOTIDE SEQUENCE</scope>
</reference>
<name>A0A644WYT8_9ZZZZ</name>
<dbReference type="PROSITE" id="PS51272">
    <property type="entry name" value="SLH"/>
    <property type="match status" value="3"/>
</dbReference>
<evidence type="ECO:0000313" key="2">
    <source>
        <dbReference type="EMBL" id="MPM09080.1"/>
    </source>
</evidence>
<evidence type="ECO:0000259" key="1">
    <source>
        <dbReference type="PROSITE" id="PS51272"/>
    </source>
</evidence>
<dbReference type="InterPro" id="IPR001119">
    <property type="entry name" value="SLH_dom"/>
</dbReference>
<dbReference type="PANTHER" id="PTHR43308">
    <property type="entry name" value="OUTER MEMBRANE PROTEIN ALPHA-RELATED"/>
    <property type="match status" value="1"/>
</dbReference>
<comment type="caution">
    <text evidence="2">The sequence shown here is derived from an EMBL/GenBank/DDBJ whole genome shotgun (WGS) entry which is preliminary data.</text>
</comment>
<dbReference type="Pfam" id="PF00395">
    <property type="entry name" value="SLH"/>
    <property type="match status" value="3"/>
</dbReference>
<feature type="domain" description="SLH" evidence="1">
    <location>
        <begin position="1321"/>
        <end position="1375"/>
    </location>
</feature>
<gene>
    <name evidence="2" type="ORF">SDC9_55396</name>
</gene>
<dbReference type="EMBL" id="VSSQ01001527">
    <property type="protein sequence ID" value="MPM09080.1"/>
    <property type="molecule type" value="Genomic_DNA"/>
</dbReference>
<protein>
    <recommendedName>
        <fullName evidence="1">SLH domain-containing protein</fullName>
    </recommendedName>
</protein>
<sequence>MDENGGISLKPLRNIVCFLLVIAILFTSHPSSYAANEDSVLTSIGHSDTDTVTLSSTTRNVTLTVPYDYKGTTVYLINGLDISYDETLYKSVVAVPASAAIVNETSTDLNYVPVTVSFNLINDADGTEKSLTTYYVRIEREKATPAEFSGVIDKTVQSGQTITFTASDFEEDCYRQNDGKALGSIAISGSNLVTGTLKYDGGDYTFGSSISADLIGKLTFDALSSGEVSYDITAYEAETSTVVGTAVLTITVYSLPKIKSDYTYSTYVGSEIEFTRSSFTDLCDMQGGSLNSVEITPESTDCGAWSFKGTPLTVGAANVIPTADIGKLTFECDKIGTVDFTWRASNNAGFSQSFGSGTITITSLSLTLSSYSASSKLIRGSTYTISKSDFSYSPSSVSIAYLKIVTIPSASDGYLCLTTALAKDTNGNYPAIAANIALTAGAVIPNKYIQYLKLVTKSTGTGSTIFFTWTVTSDSTVSTATWASAASYTVKFVSGGTLTYDTYINIPFTLEAADFSERFADETGYSLSYIIFTPPVKTSGSLYYNYNVSTKTGTAVASATKYYANSSPNLSAITFVPATDYTGTVSIAYKAYKADGTYVAGELKIDVSNSSGGVLSYTSDKNANLQFDAAHFAKAYLNATGKALSYVKFTLPSTTYGKLYYNYISSSNYDSTVSSSTKYHVFNSPYLSYITFVPHKDYTGTITISYTAYDSSGDSSSGKLVIFIVDSPAGIVSYPLKVNGSVALSGDDFADEFISVTGSVLSYVLFTPPAATSGTLYYNYSPDTKTGTKVMANTKYYNGTSPDISDITFIPAADYAGNIEVKYTVYTSSGTSYAGKLKFTVGEASGNITYSTDVNSAISFQVSDFVSKFYAETGLSLAYVMFSPPSSTYGKLYYNYISSSSYGSAISASTAYYVNLSPYLSNITFVPKTGYIGSFTIPYTGYTSEGKGYSGKVSITVESDSTIVSYTTSSQEEVTFSSSDFSDAFENDTGKTLTYVKFTLPSSAYGKLYYGYSSSSSYTSTVSSSTRYYVDSSQYLSRVTFVPNSSFTGTVTIEYTAYDKSGESYDEALVITVLGSSGGTVEYQTDKNTPVTLNSADFNDEFLAQTGSTLSYLIFTLPTSTYGQLYYGYTSSTNYTSKVSASTKYYRNSSPQISNITFVPGKDFTGTVTIAYTCYSAGGSSYSGELDITINDTNVQPFADVGTNYAWADTAISYLYEEGVIIGSGDGKFYPASSVSRGDFILMICRALGFTTSDSGNFADVSPKSYYYNAIATAKALGIVQGSGSNFYPDEGLTRQDAAVIIARAMKTAGVPIGSGLSGDLTGFSDKDDISDYAADAMASLVKAGILQGSNGRLNPKSMVSRAEMATILYRVLTV</sequence>